<dbReference type="Proteomes" id="UP000267029">
    <property type="component" value="Unassembled WGS sequence"/>
</dbReference>
<gene>
    <name evidence="1" type="ORF">MCOS_LOCUS879</name>
</gene>
<evidence type="ECO:0000313" key="2">
    <source>
        <dbReference type="Proteomes" id="UP000267029"/>
    </source>
</evidence>
<evidence type="ECO:0000313" key="3">
    <source>
        <dbReference type="WBParaSite" id="MCOS_0000087801-mRNA-1"/>
    </source>
</evidence>
<proteinExistence type="predicted"/>
<organism evidence="3">
    <name type="scientific">Mesocestoides corti</name>
    <name type="common">Flatworm</name>
    <dbReference type="NCBI Taxonomy" id="53468"/>
    <lineage>
        <taxon>Eukaryota</taxon>
        <taxon>Metazoa</taxon>
        <taxon>Spiralia</taxon>
        <taxon>Lophotrochozoa</taxon>
        <taxon>Platyhelminthes</taxon>
        <taxon>Cestoda</taxon>
        <taxon>Eucestoda</taxon>
        <taxon>Cyclophyllidea</taxon>
        <taxon>Mesocestoididae</taxon>
        <taxon>Mesocestoides</taxon>
    </lineage>
</organism>
<name>A0A0R3U2Y6_MESCO</name>
<dbReference type="WBParaSite" id="MCOS_0000087801-mRNA-1">
    <property type="protein sequence ID" value="MCOS_0000087801-mRNA-1"/>
    <property type="gene ID" value="MCOS_0000087801"/>
</dbReference>
<accession>A0A0R3U2Y6</accession>
<sequence>MKPQHRFVSKRWVTGVSSCLFSDVVTSQTPVSPHLRARLSKSAAYTWRRSLPVVLPMTASAPGLNAAF</sequence>
<reference evidence="1 2" key="2">
    <citation type="submission" date="2018-10" db="EMBL/GenBank/DDBJ databases">
        <authorList>
            <consortium name="Pathogen Informatics"/>
        </authorList>
    </citation>
    <scope>NUCLEOTIDE SEQUENCE [LARGE SCALE GENOMIC DNA]</scope>
</reference>
<evidence type="ECO:0000313" key="1">
    <source>
        <dbReference type="EMBL" id="VDD74876.1"/>
    </source>
</evidence>
<dbReference type="EMBL" id="UXSR01000090">
    <property type="protein sequence ID" value="VDD74876.1"/>
    <property type="molecule type" value="Genomic_DNA"/>
</dbReference>
<reference evidence="3" key="1">
    <citation type="submission" date="2017-02" db="UniProtKB">
        <authorList>
            <consortium name="WormBaseParasite"/>
        </authorList>
    </citation>
    <scope>IDENTIFICATION</scope>
</reference>
<protein>
    <submittedName>
        <fullName evidence="3">Secreted protein</fullName>
    </submittedName>
</protein>
<keyword evidence="2" id="KW-1185">Reference proteome</keyword>
<dbReference type="AlphaFoldDB" id="A0A0R3U2Y6"/>